<dbReference type="EMBL" id="JANJYJ010000010">
    <property type="protein sequence ID" value="KAK3183572.1"/>
    <property type="molecule type" value="Genomic_DNA"/>
</dbReference>
<reference evidence="5" key="1">
    <citation type="journal article" date="2023" name="Plant J.">
        <title>Genome sequences and population genomics provide insights into the demographic history, inbreeding, and mutation load of two 'living fossil' tree species of Dipteronia.</title>
        <authorList>
            <person name="Feng Y."/>
            <person name="Comes H.P."/>
            <person name="Chen J."/>
            <person name="Zhu S."/>
            <person name="Lu R."/>
            <person name="Zhang X."/>
            <person name="Li P."/>
            <person name="Qiu J."/>
            <person name="Olsen K.M."/>
            <person name="Qiu Y."/>
        </authorList>
    </citation>
    <scope>NUCLEOTIDE SEQUENCE</scope>
    <source>
        <strain evidence="5">NBL</strain>
    </source>
</reference>
<protein>
    <recommendedName>
        <fullName evidence="4">3-beta hydroxysteroid dehydrogenase/isomerase domain-containing protein</fullName>
    </recommendedName>
</protein>
<dbReference type="Proteomes" id="UP001281410">
    <property type="component" value="Unassembled WGS sequence"/>
</dbReference>
<evidence type="ECO:0000313" key="5">
    <source>
        <dbReference type="EMBL" id="KAK3183572.1"/>
    </source>
</evidence>
<dbReference type="SUPFAM" id="SSF51735">
    <property type="entry name" value="NAD(P)-binding Rossmann-fold domains"/>
    <property type="match status" value="1"/>
</dbReference>
<comment type="similarity">
    <text evidence="3">Belongs to the 3-beta-HSD family.</text>
</comment>
<evidence type="ECO:0000259" key="4">
    <source>
        <dbReference type="Pfam" id="PF01073"/>
    </source>
</evidence>
<dbReference type="GO" id="GO:0016616">
    <property type="term" value="F:oxidoreductase activity, acting on the CH-OH group of donors, NAD or NADP as acceptor"/>
    <property type="evidence" value="ECO:0007669"/>
    <property type="project" value="InterPro"/>
</dbReference>
<evidence type="ECO:0000256" key="2">
    <source>
        <dbReference type="ARBA" id="ARBA00023002"/>
    </source>
</evidence>
<sequence>MGIVRTEESERRDIEELSCMLAAVHRRKDDEDFRGTRLVSNDEDQEDKVVCVTSGVSFLGLAIVNHLLLRRYSVRIILDNQEDVEKLRELENRGEMRTNNNNVSVITAKLTQVEDLVQTFDGCRGVFHTSAFTDPAGLSGYSKSMAEIEVKATENVIKACARTPSVRNCVLTSSLLACSWRDGAAAQDLSPVVNHDSWSDESLCINKKLWYALGKLRSEKAAWKLAEESGFKLTTICPGLITGPDFIDRNPTATIAYLKGAQEMYANGVLATVDVMRLADSHVCVYEEMNKTASGRYICFDRVIESEDEAEKLAKEMGMPANKLCGNACEHIPCHFELSNKKLASLMSRSIRTCYNQS</sequence>
<evidence type="ECO:0000256" key="3">
    <source>
        <dbReference type="RuleBase" id="RU004475"/>
    </source>
</evidence>
<keyword evidence="6" id="KW-1185">Reference proteome</keyword>
<dbReference type="InterPro" id="IPR036291">
    <property type="entry name" value="NAD(P)-bd_dom_sf"/>
</dbReference>
<feature type="domain" description="3-beta hydroxysteroid dehydrogenase/isomerase" evidence="4">
    <location>
        <begin position="52"/>
        <end position="177"/>
    </location>
</feature>
<dbReference type="FunFam" id="3.40.50.720:FF:000388">
    <property type="entry name" value="Cinnamoyl-CoA reductase-like SNL6"/>
    <property type="match status" value="1"/>
</dbReference>
<dbReference type="InterPro" id="IPR050425">
    <property type="entry name" value="NAD(P)_dehydrat-like"/>
</dbReference>
<name>A0AAE0DRT2_9ROSI</name>
<dbReference type="AlphaFoldDB" id="A0AAE0DRT2"/>
<proteinExistence type="inferred from homology"/>
<gene>
    <name evidence="5" type="ORF">Dsin_030858</name>
</gene>
<accession>A0AAE0DRT2</accession>
<organism evidence="5 6">
    <name type="scientific">Dipteronia sinensis</name>
    <dbReference type="NCBI Taxonomy" id="43782"/>
    <lineage>
        <taxon>Eukaryota</taxon>
        <taxon>Viridiplantae</taxon>
        <taxon>Streptophyta</taxon>
        <taxon>Embryophyta</taxon>
        <taxon>Tracheophyta</taxon>
        <taxon>Spermatophyta</taxon>
        <taxon>Magnoliopsida</taxon>
        <taxon>eudicotyledons</taxon>
        <taxon>Gunneridae</taxon>
        <taxon>Pentapetalae</taxon>
        <taxon>rosids</taxon>
        <taxon>malvids</taxon>
        <taxon>Sapindales</taxon>
        <taxon>Sapindaceae</taxon>
        <taxon>Hippocastanoideae</taxon>
        <taxon>Acereae</taxon>
        <taxon>Dipteronia</taxon>
    </lineage>
</organism>
<comment type="caution">
    <text evidence="5">The sequence shown here is derived from an EMBL/GenBank/DDBJ whole genome shotgun (WGS) entry which is preliminary data.</text>
</comment>
<evidence type="ECO:0000313" key="6">
    <source>
        <dbReference type="Proteomes" id="UP001281410"/>
    </source>
</evidence>
<dbReference type="Pfam" id="PF01073">
    <property type="entry name" value="3Beta_HSD"/>
    <property type="match status" value="1"/>
</dbReference>
<keyword evidence="1" id="KW-0521">NADP</keyword>
<dbReference type="PANTHER" id="PTHR10366:SF483">
    <property type="entry name" value="CINNAMOYL COA REDUCTASE-LIKE PROTEIN"/>
    <property type="match status" value="1"/>
</dbReference>
<dbReference type="InterPro" id="IPR002225">
    <property type="entry name" value="3Beta_OHSteriod_DH/Estase"/>
</dbReference>
<dbReference type="Gene3D" id="3.40.50.720">
    <property type="entry name" value="NAD(P)-binding Rossmann-like Domain"/>
    <property type="match status" value="1"/>
</dbReference>
<dbReference type="PANTHER" id="PTHR10366">
    <property type="entry name" value="NAD DEPENDENT EPIMERASE/DEHYDRATASE"/>
    <property type="match status" value="1"/>
</dbReference>
<dbReference type="GO" id="GO:0006694">
    <property type="term" value="P:steroid biosynthetic process"/>
    <property type="evidence" value="ECO:0007669"/>
    <property type="project" value="InterPro"/>
</dbReference>
<evidence type="ECO:0000256" key="1">
    <source>
        <dbReference type="ARBA" id="ARBA00022857"/>
    </source>
</evidence>
<keyword evidence="2 3" id="KW-0560">Oxidoreductase</keyword>